<keyword evidence="3" id="KW-1185">Reference proteome</keyword>
<proteinExistence type="predicted"/>
<dbReference type="GO" id="GO:0008080">
    <property type="term" value="F:N-acetyltransferase activity"/>
    <property type="evidence" value="ECO:0007669"/>
    <property type="project" value="InterPro"/>
</dbReference>
<comment type="caution">
    <text evidence="2">The sequence shown here is derived from an EMBL/GenBank/DDBJ whole genome shotgun (WGS) entry which is preliminary data.</text>
</comment>
<dbReference type="OrthoDB" id="9787920at2"/>
<accession>A0A4Q2TJG0</accession>
<dbReference type="Proteomes" id="UP000291088">
    <property type="component" value="Unassembled WGS sequence"/>
</dbReference>
<dbReference type="Pfam" id="PF00583">
    <property type="entry name" value="Acetyltransf_1"/>
    <property type="match status" value="1"/>
</dbReference>
<sequence>MQSPVIDVVVSDTPPDDRDAVLAVLRTYNQAQTGRVRGADFSVLLRDPQTDAVIGGLYGEESYGWAFIKYLVVPENLRGLGLGSRLMEEAEEIARRRGFVGVWLDTYDFQARPFYEKLGYTVFGELEGGSGAHGQFFLKKRFS</sequence>
<dbReference type="InterPro" id="IPR000182">
    <property type="entry name" value="GNAT_dom"/>
</dbReference>
<reference evidence="2 3" key="1">
    <citation type="submission" date="2019-01" db="EMBL/GenBank/DDBJ databases">
        <authorList>
            <person name="Deng T."/>
        </authorList>
    </citation>
    <scope>NUCLEOTIDE SEQUENCE [LARGE SCALE GENOMIC DNA]</scope>
    <source>
        <strain evidence="2 3">F8825</strain>
    </source>
</reference>
<evidence type="ECO:0000259" key="1">
    <source>
        <dbReference type="PROSITE" id="PS51186"/>
    </source>
</evidence>
<dbReference type="InterPro" id="IPR016181">
    <property type="entry name" value="Acyl_CoA_acyltransferase"/>
</dbReference>
<dbReference type="EMBL" id="SDVB01000170">
    <property type="protein sequence ID" value="RYC17516.1"/>
    <property type="molecule type" value="Genomic_DNA"/>
</dbReference>
<dbReference type="GO" id="GO:0005737">
    <property type="term" value="C:cytoplasm"/>
    <property type="evidence" value="ECO:0007669"/>
    <property type="project" value="TreeGrafter"/>
</dbReference>
<dbReference type="RefSeq" id="WP_129331127.1">
    <property type="nucleotide sequence ID" value="NZ_SDVB01000170.1"/>
</dbReference>
<keyword evidence="2" id="KW-0808">Transferase</keyword>
<dbReference type="AlphaFoldDB" id="A0A4Q2TJG0"/>
<feature type="domain" description="N-acetyltransferase" evidence="1">
    <location>
        <begin position="8"/>
        <end position="143"/>
    </location>
</feature>
<name>A0A4Q2TJG0_9HYPH</name>
<dbReference type="PANTHER" id="PTHR13538">
    <property type="entry name" value="N-ACETYLTRANSFERASE 6"/>
    <property type="match status" value="1"/>
</dbReference>
<protein>
    <submittedName>
        <fullName evidence="2">GNAT family N-acetyltransferase</fullName>
    </submittedName>
</protein>
<dbReference type="InterPro" id="IPR039840">
    <property type="entry name" value="NAA80"/>
</dbReference>
<gene>
    <name evidence="2" type="ORF">EUU22_05905</name>
</gene>
<dbReference type="CDD" id="cd04301">
    <property type="entry name" value="NAT_SF"/>
    <property type="match status" value="1"/>
</dbReference>
<dbReference type="GO" id="GO:1905502">
    <property type="term" value="F:acetyl-CoA binding"/>
    <property type="evidence" value="ECO:0007669"/>
    <property type="project" value="TreeGrafter"/>
</dbReference>
<evidence type="ECO:0000313" key="3">
    <source>
        <dbReference type="Proteomes" id="UP000291088"/>
    </source>
</evidence>
<organism evidence="2 3">
    <name type="scientific">Ciceribacter ferrooxidans</name>
    <dbReference type="NCBI Taxonomy" id="2509717"/>
    <lineage>
        <taxon>Bacteria</taxon>
        <taxon>Pseudomonadati</taxon>
        <taxon>Pseudomonadota</taxon>
        <taxon>Alphaproteobacteria</taxon>
        <taxon>Hyphomicrobiales</taxon>
        <taxon>Rhizobiaceae</taxon>
        <taxon>Ciceribacter</taxon>
    </lineage>
</organism>
<dbReference type="PANTHER" id="PTHR13538:SF4">
    <property type="entry name" value="N-ALPHA-ACETYLTRANSFERASE 80"/>
    <property type="match status" value="1"/>
</dbReference>
<dbReference type="PROSITE" id="PS51186">
    <property type="entry name" value="GNAT"/>
    <property type="match status" value="1"/>
</dbReference>
<evidence type="ECO:0000313" key="2">
    <source>
        <dbReference type="EMBL" id="RYC17516.1"/>
    </source>
</evidence>
<dbReference type="SUPFAM" id="SSF55729">
    <property type="entry name" value="Acyl-CoA N-acyltransferases (Nat)"/>
    <property type="match status" value="1"/>
</dbReference>
<dbReference type="Gene3D" id="3.40.630.30">
    <property type="match status" value="1"/>
</dbReference>